<proteinExistence type="predicted"/>
<feature type="transmembrane region" description="Helical" evidence="1">
    <location>
        <begin position="29"/>
        <end position="51"/>
    </location>
</feature>
<dbReference type="PANTHER" id="PTHR36833">
    <property type="entry name" value="SLR0610 PROTEIN-RELATED"/>
    <property type="match status" value="1"/>
</dbReference>
<name>A0ABP6TD03_9ACTN</name>
<organism evidence="2 3">
    <name type="scientific">Cryptosporangium minutisporangium</name>
    <dbReference type="NCBI Taxonomy" id="113569"/>
    <lineage>
        <taxon>Bacteria</taxon>
        <taxon>Bacillati</taxon>
        <taxon>Actinomycetota</taxon>
        <taxon>Actinomycetes</taxon>
        <taxon>Cryptosporangiales</taxon>
        <taxon>Cryptosporangiaceae</taxon>
        <taxon>Cryptosporangium</taxon>
    </lineage>
</organism>
<accession>A0ABP6TD03</accession>
<keyword evidence="1" id="KW-0812">Transmembrane</keyword>
<evidence type="ECO:0000313" key="2">
    <source>
        <dbReference type="EMBL" id="GAA3397630.1"/>
    </source>
</evidence>
<feature type="transmembrane region" description="Helical" evidence="1">
    <location>
        <begin position="204"/>
        <end position="226"/>
    </location>
</feature>
<dbReference type="EMBL" id="BAAAYN010000068">
    <property type="protein sequence ID" value="GAA3397630.1"/>
    <property type="molecule type" value="Genomic_DNA"/>
</dbReference>
<keyword evidence="3" id="KW-1185">Reference proteome</keyword>
<gene>
    <name evidence="2" type="ORF">GCM10020369_78490</name>
</gene>
<reference evidence="3" key="1">
    <citation type="journal article" date="2019" name="Int. J. Syst. Evol. Microbiol.">
        <title>The Global Catalogue of Microorganisms (GCM) 10K type strain sequencing project: providing services to taxonomists for standard genome sequencing and annotation.</title>
        <authorList>
            <consortium name="The Broad Institute Genomics Platform"/>
            <consortium name="The Broad Institute Genome Sequencing Center for Infectious Disease"/>
            <person name="Wu L."/>
            <person name="Ma J."/>
        </authorList>
    </citation>
    <scope>NUCLEOTIDE SEQUENCE [LARGE SCALE GENOMIC DNA]</scope>
    <source>
        <strain evidence="3">JCM 9458</strain>
    </source>
</reference>
<dbReference type="RefSeq" id="WP_345733407.1">
    <property type="nucleotide sequence ID" value="NZ_BAAAYN010000068.1"/>
</dbReference>
<evidence type="ECO:0000313" key="3">
    <source>
        <dbReference type="Proteomes" id="UP001501676"/>
    </source>
</evidence>
<protein>
    <submittedName>
        <fullName evidence="2">ABC transporter permease</fullName>
    </submittedName>
</protein>
<feature type="transmembrane region" description="Helical" evidence="1">
    <location>
        <begin position="148"/>
        <end position="177"/>
    </location>
</feature>
<feature type="transmembrane region" description="Helical" evidence="1">
    <location>
        <begin position="57"/>
        <end position="79"/>
    </location>
</feature>
<comment type="caution">
    <text evidence="2">The sequence shown here is derived from an EMBL/GenBank/DDBJ whole genome shotgun (WGS) entry which is preliminary data.</text>
</comment>
<keyword evidence="1" id="KW-0472">Membrane</keyword>
<keyword evidence="1" id="KW-1133">Transmembrane helix</keyword>
<dbReference type="PANTHER" id="PTHR36833:SF1">
    <property type="entry name" value="INTEGRAL MEMBRANE TRANSPORT PROTEIN"/>
    <property type="match status" value="1"/>
</dbReference>
<dbReference type="Pfam" id="PF06182">
    <property type="entry name" value="ABC2_membrane_6"/>
    <property type="match status" value="1"/>
</dbReference>
<evidence type="ECO:0000256" key="1">
    <source>
        <dbReference type="SAM" id="Phobius"/>
    </source>
</evidence>
<dbReference type="InterPro" id="IPR010390">
    <property type="entry name" value="ABC-2_transporter-like"/>
</dbReference>
<feature type="transmembrane region" description="Helical" evidence="1">
    <location>
        <begin position="125"/>
        <end position="141"/>
    </location>
</feature>
<feature type="transmembrane region" description="Helical" evidence="1">
    <location>
        <begin position="238"/>
        <end position="258"/>
    </location>
</feature>
<dbReference type="Proteomes" id="UP001501676">
    <property type="component" value="Unassembled WGS sequence"/>
</dbReference>
<sequence>MADVADVLAPYRRLLVAQIRSQTQYRLSFAVDLALNATITVIDVFVLLAVFRVTPELAGFGLIETLLIAGLAQVAFQLADLAVGNLERVPFYLRTGLLDAVLLRPLSAFGQLVVLDFMPRRVGRVVQGAVTYGVALVLSGIDWTVPRVLLAIVAPIAGAVCYGAIFTAGAATMFWLVEGGEVVNAFTYGGRDFASYPTPVYGPWFGRLLGFVLGLAFVGYLPALALLGRADPLGTPGWLHWCTPVVSVVWALVAASAWRVGVRHYQSTGS</sequence>